<dbReference type="AlphaFoldDB" id="A0A7C9EAY4"/>
<evidence type="ECO:0000256" key="1">
    <source>
        <dbReference type="RuleBase" id="RU365057"/>
    </source>
</evidence>
<feature type="region of interest" description="Disordered" evidence="2">
    <location>
        <begin position="70"/>
        <end position="173"/>
    </location>
</feature>
<dbReference type="PANTHER" id="PTHR12730:SF0">
    <property type="entry name" value="PROTEIN SDA1 HOMOLOG"/>
    <property type="match status" value="1"/>
</dbReference>
<name>A0A7C9EAY4_OPUST</name>
<dbReference type="EMBL" id="GISG01194719">
    <property type="protein sequence ID" value="MBA4657109.1"/>
    <property type="molecule type" value="Transcribed_RNA"/>
</dbReference>
<feature type="compositionally biased region" description="Acidic residues" evidence="2">
    <location>
        <begin position="97"/>
        <end position="111"/>
    </location>
</feature>
<feature type="region of interest" description="Disordered" evidence="2">
    <location>
        <begin position="41"/>
        <end position="60"/>
    </location>
</feature>
<dbReference type="InterPro" id="IPR027312">
    <property type="entry name" value="Sda1"/>
</dbReference>
<dbReference type="GO" id="GO:0015031">
    <property type="term" value="P:protein transport"/>
    <property type="evidence" value="ECO:0007669"/>
    <property type="project" value="UniProtKB-KW"/>
</dbReference>
<organism evidence="3">
    <name type="scientific">Opuntia streptacantha</name>
    <name type="common">Prickly pear cactus</name>
    <name type="synonym">Opuntia cardona</name>
    <dbReference type="NCBI Taxonomy" id="393608"/>
    <lineage>
        <taxon>Eukaryota</taxon>
        <taxon>Viridiplantae</taxon>
        <taxon>Streptophyta</taxon>
        <taxon>Embryophyta</taxon>
        <taxon>Tracheophyta</taxon>
        <taxon>Spermatophyta</taxon>
        <taxon>Magnoliopsida</taxon>
        <taxon>eudicotyledons</taxon>
        <taxon>Gunneridae</taxon>
        <taxon>Pentapetalae</taxon>
        <taxon>Caryophyllales</taxon>
        <taxon>Cactineae</taxon>
        <taxon>Cactaceae</taxon>
        <taxon>Opuntioideae</taxon>
        <taxon>Opuntia</taxon>
    </lineage>
</organism>
<evidence type="ECO:0000256" key="2">
    <source>
        <dbReference type="SAM" id="MobiDB-lite"/>
    </source>
</evidence>
<dbReference type="PANTHER" id="PTHR12730">
    <property type="entry name" value="HSDA/SDA1-RELATED"/>
    <property type="match status" value="1"/>
</dbReference>
<feature type="compositionally biased region" description="Acidic residues" evidence="2">
    <location>
        <begin position="142"/>
        <end position="159"/>
    </location>
</feature>
<evidence type="ECO:0000313" key="3">
    <source>
        <dbReference type="EMBL" id="MBA4657109.1"/>
    </source>
</evidence>
<keyword evidence="1" id="KW-0690">Ribosome biogenesis</keyword>
<protein>
    <recommendedName>
        <fullName evidence="1">Protein SDA1</fullName>
    </recommendedName>
</protein>
<feature type="compositionally biased region" description="Acidic residues" evidence="2">
    <location>
        <begin position="77"/>
        <end position="87"/>
    </location>
</feature>
<feature type="compositionally biased region" description="Acidic residues" evidence="2">
    <location>
        <begin position="118"/>
        <end position="133"/>
    </location>
</feature>
<dbReference type="GO" id="GO:0005730">
    <property type="term" value="C:nucleolus"/>
    <property type="evidence" value="ECO:0007669"/>
    <property type="project" value="UniProtKB-SubCell"/>
</dbReference>
<dbReference type="EMBL" id="GISG01194715">
    <property type="protein sequence ID" value="MBA4657105.1"/>
    <property type="molecule type" value="Transcribed_RNA"/>
</dbReference>
<accession>A0A7C9EAY4</accession>
<comment type="subcellular location">
    <subcellularLocation>
        <location evidence="1">Nucleus</location>
        <location evidence="1">Nucleolus</location>
    </subcellularLocation>
</comment>
<proteinExistence type="inferred from homology"/>
<dbReference type="GO" id="GO:0042273">
    <property type="term" value="P:ribosomal large subunit biogenesis"/>
    <property type="evidence" value="ECO:0007669"/>
    <property type="project" value="UniProtKB-UniRule"/>
</dbReference>
<sequence>MTADLLQDLVLYKKSHEKAVSSAARSLITLFRELCPSLLLKKDRGQPTDPKARPKAYGEVNVAIDVPGAELLQQDDPGVDDASDFESDGISGSKDIESDDEAGVDVSDDDISLANNGSEDDMSAEDSEAETEDWGGSMIVEEGIEDEDSGDDEVEDGEELYSASESDGGDTKASVLCNCALH</sequence>
<keyword evidence="1" id="KW-0813">Transport</keyword>
<keyword evidence="1" id="KW-0539">Nucleus</keyword>
<comment type="similarity">
    <text evidence="1">Belongs to the SDA1 family.</text>
</comment>
<reference evidence="3" key="1">
    <citation type="journal article" date="2013" name="J. Plant Res.">
        <title>Effect of fungi and light on seed germination of three Opuntia species from semiarid lands of central Mexico.</title>
        <authorList>
            <person name="Delgado-Sanchez P."/>
            <person name="Jimenez-Bremont J.F."/>
            <person name="Guerrero-Gonzalez Mde L."/>
            <person name="Flores J."/>
        </authorList>
    </citation>
    <scope>NUCLEOTIDE SEQUENCE</scope>
    <source>
        <tissue evidence="3">Cladode</tissue>
    </source>
</reference>
<comment type="function">
    <text evidence="1">Required for 60S pre-ribosomal subunits export to the cytoplasm.</text>
</comment>
<keyword evidence="1" id="KW-0653">Protein transport</keyword>
<dbReference type="GO" id="GO:0000055">
    <property type="term" value="P:ribosomal large subunit export from nucleus"/>
    <property type="evidence" value="ECO:0007669"/>
    <property type="project" value="UniProtKB-UniRule"/>
</dbReference>
<reference evidence="3" key="2">
    <citation type="submission" date="2020-07" db="EMBL/GenBank/DDBJ databases">
        <authorList>
            <person name="Vera ALvarez R."/>
            <person name="Arias-Moreno D.M."/>
            <person name="Jimenez-Jacinto V."/>
            <person name="Jimenez-Bremont J.F."/>
            <person name="Swaminathan K."/>
            <person name="Moose S.P."/>
            <person name="Guerrero-Gonzalez M.L."/>
            <person name="Marino-Ramirez L."/>
            <person name="Landsman D."/>
            <person name="Rodriguez-Kessler M."/>
            <person name="Delgado-Sanchez P."/>
        </authorList>
    </citation>
    <scope>NUCLEOTIDE SEQUENCE</scope>
    <source>
        <tissue evidence="3">Cladode</tissue>
    </source>
</reference>
<feature type="compositionally biased region" description="Basic and acidic residues" evidence="2">
    <location>
        <begin position="41"/>
        <end position="52"/>
    </location>
</feature>